<keyword evidence="2" id="KW-1185">Reference proteome</keyword>
<accession>A0A3Q8I5L3</accession>
<dbReference type="EMBL" id="MH809531">
    <property type="protein sequence ID" value="AYH92363.1"/>
    <property type="molecule type" value="Genomic_DNA"/>
</dbReference>
<sequence length="121" mass="13668">MSKFTKSESTSNFNKLVNEVKHLNPVDVITGYTYGKQANDQLHYTLVIQPELETDDRENETYITLNLVVIANNGSMVCLDSEYSSVELGYYNGTDKATVFKAYDKLMKAAKSYGLYVTELD</sequence>
<name>A0A3Q8I5L3_9CAUD</name>
<dbReference type="KEGG" id="vg:55005652"/>
<dbReference type="RefSeq" id="YP_009814514.1">
    <property type="nucleotide sequence ID" value="NC_048085.1"/>
</dbReference>
<dbReference type="GeneID" id="55005652"/>
<evidence type="ECO:0000313" key="2">
    <source>
        <dbReference type="Proteomes" id="UP000276738"/>
    </source>
</evidence>
<proteinExistence type="predicted"/>
<evidence type="ECO:0000313" key="1">
    <source>
        <dbReference type="EMBL" id="AYH92363.1"/>
    </source>
</evidence>
<reference evidence="1 2" key="1">
    <citation type="submission" date="2018-08" db="EMBL/GenBank/DDBJ databases">
        <title>Lactobacillus phages that infect wine-derived L. plantarum strains.</title>
        <authorList>
            <person name="Kyrkou I."/>
            <person name="Byth Carstens A."/>
            <person name="Ellegaard-Jensen L."/>
            <person name="Kot W."/>
            <person name="Hestbjerg Hansen L."/>
        </authorList>
    </citation>
    <scope>NUCLEOTIDE SEQUENCE [LARGE SCALE GENOMIC DNA]</scope>
</reference>
<organism evidence="1 2">
    <name type="scientific">Lactobacillus phage Bromius</name>
    <dbReference type="NCBI Taxonomy" id="2315485"/>
    <lineage>
        <taxon>Viruses</taxon>
        <taxon>Duplodnaviria</taxon>
        <taxon>Heunggongvirae</taxon>
        <taxon>Uroviricota</taxon>
        <taxon>Caudoviricetes</taxon>
        <taxon>Herelleviridae</taxon>
        <taxon>Harbinvirus</taxon>
        <taxon>Harbinvirus bromius</taxon>
    </lineage>
</organism>
<dbReference type="Proteomes" id="UP000276738">
    <property type="component" value="Segment"/>
</dbReference>
<protein>
    <submittedName>
        <fullName evidence="1">Uncharacterized protein</fullName>
    </submittedName>
</protein>